<dbReference type="Gene3D" id="1.20.910.10">
    <property type="entry name" value="Heme oxygenase-like"/>
    <property type="match status" value="1"/>
</dbReference>
<evidence type="ECO:0000256" key="2">
    <source>
        <dbReference type="ARBA" id="ARBA00022723"/>
    </source>
</evidence>
<accession>A0ABR7W7H2</accession>
<proteinExistence type="predicted"/>
<name>A0ABR7W7H2_9ACTN</name>
<dbReference type="EMBL" id="JACWMS010000001">
    <property type="protein sequence ID" value="MBD1318178.1"/>
    <property type="molecule type" value="Genomic_DNA"/>
</dbReference>
<evidence type="ECO:0000256" key="3">
    <source>
        <dbReference type="ARBA" id="ARBA00023004"/>
    </source>
</evidence>
<comment type="caution">
    <text evidence="4">The sequence shown here is derived from an EMBL/GenBank/DDBJ whole genome shotgun (WGS) entry which is preliminary data.</text>
</comment>
<keyword evidence="5" id="KW-1185">Reference proteome</keyword>
<protein>
    <submittedName>
        <fullName evidence="4">Biliverdin-producing heme oxygenase</fullName>
    </submittedName>
</protein>
<organism evidence="4 5">
    <name type="scientific">Gordonia hankookensis</name>
    <dbReference type="NCBI Taxonomy" id="589403"/>
    <lineage>
        <taxon>Bacteria</taxon>
        <taxon>Bacillati</taxon>
        <taxon>Actinomycetota</taxon>
        <taxon>Actinomycetes</taxon>
        <taxon>Mycobacteriales</taxon>
        <taxon>Gordoniaceae</taxon>
        <taxon>Gordonia</taxon>
    </lineage>
</organism>
<dbReference type="PANTHER" id="PTHR10720:SF0">
    <property type="entry name" value="HEME OXYGENASE"/>
    <property type="match status" value="1"/>
</dbReference>
<evidence type="ECO:0000313" key="4">
    <source>
        <dbReference type="EMBL" id="MBD1318178.1"/>
    </source>
</evidence>
<dbReference type="Proteomes" id="UP000602395">
    <property type="component" value="Unassembled WGS sequence"/>
</dbReference>
<dbReference type="SUPFAM" id="SSF48613">
    <property type="entry name" value="Heme oxygenase-like"/>
    <property type="match status" value="1"/>
</dbReference>
<dbReference type="Pfam" id="PF01126">
    <property type="entry name" value="Heme_oxygenase"/>
    <property type="match status" value="1"/>
</dbReference>
<sequence length="220" mass="24027">MTIPFDETGRPAQAGPRPLLSENLRAATAEAHDRAEGAVFVDDLMSGRLDAGGYRRMASQLYFIYRALESVADTLSGDAVAGPVVDERLRRLPRLTADLAILGVDPATVSPLPGVSAYVDAIEATRDDPPRFVAHHYTRYLGDLSGGQIIRSRMTLHYGLSEEALSFYAFDEIGKLKRYRDSYRETLDGLPLDDQQVASLVAEAVAAFGHNERLFAELAG</sequence>
<dbReference type="PANTHER" id="PTHR10720">
    <property type="entry name" value="HEME OXYGENASE"/>
    <property type="match status" value="1"/>
</dbReference>
<dbReference type="InterPro" id="IPR016084">
    <property type="entry name" value="Haem_Oase-like_multi-hlx"/>
</dbReference>
<reference evidence="4 5" key="1">
    <citation type="submission" date="2020-09" db="EMBL/GenBank/DDBJ databases">
        <title>Novel species in genus Gordonia.</title>
        <authorList>
            <person name="Zhang G."/>
        </authorList>
    </citation>
    <scope>NUCLEOTIDE SEQUENCE [LARGE SCALE GENOMIC DNA]</scope>
    <source>
        <strain evidence="4 5">ON-33</strain>
    </source>
</reference>
<keyword evidence="2" id="KW-0479">Metal-binding</keyword>
<keyword evidence="1" id="KW-0349">Heme</keyword>
<dbReference type="InterPro" id="IPR002051">
    <property type="entry name" value="Haem_Oase"/>
</dbReference>
<gene>
    <name evidence="4" type="ORF">IDF66_01145</name>
</gene>
<dbReference type="InterPro" id="IPR016053">
    <property type="entry name" value="Haem_Oase-like"/>
</dbReference>
<keyword evidence="3" id="KW-0408">Iron</keyword>
<dbReference type="RefSeq" id="WP_190265464.1">
    <property type="nucleotide sequence ID" value="NZ_BAABAD010000003.1"/>
</dbReference>
<evidence type="ECO:0000256" key="1">
    <source>
        <dbReference type="ARBA" id="ARBA00022617"/>
    </source>
</evidence>
<dbReference type="PIRSF" id="PIRSF000343">
    <property type="entry name" value="Haem_Oase"/>
    <property type="match status" value="1"/>
</dbReference>
<dbReference type="CDD" id="cd19165">
    <property type="entry name" value="HemeO"/>
    <property type="match status" value="1"/>
</dbReference>
<evidence type="ECO:0000313" key="5">
    <source>
        <dbReference type="Proteomes" id="UP000602395"/>
    </source>
</evidence>
<dbReference type="PRINTS" id="PR00088">
    <property type="entry name" value="HAEMOXYGNASE"/>
</dbReference>